<gene>
    <name evidence="2" type="ORF">BC938DRAFT_478020</name>
</gene>
<dbReference type="AlphaFoldDB" id="A0A433P6R4"/>
<evidence type="ECO:0000256" key="1">
    <source>
        <dbReference type="SAM" id="MobiDB-lite"/>
    </source>
</evidence>
<evidence type="ECO:0000313" key="2">
    <source>
        <dbReference type="EMBL" id="RUS13217.1"/>
    </source>
</evidence>
<accession>A0A433P6R4</accession>
<feature type="non-terminal residue" evidence="2">
    <location>
        <position position="1"/>
    </location>
</feature>
<comment type="caution">
    <text evidence="2">The sequence shown here is derived from an EMBL/GenBank/DDBJ whole genome shotgun (WGS) entry which is preliminary data.</text>
</comment>
<name>A0A433P6R4_9FUNG</name>
<keyword evidence="3" id="KW-1185">Reference proteome</keyword>
<dbReference type="EMBL" id="RBNJ01030592">
    <property type="protein sequence ID" value="RUS13217.1"/>
    <property type="molecule type" value="Genomic_DNA"/>
</dbReference>
<sequence length="138" mass="15166">IEALRNQITTREEEIARLGELVETGSGNIGAAPSATAAGPPRVSSSRVEQLEMQIEYYQDQVVELKQKLSQVEKEKTSLEQEHAQDKDSLARQLDEAKDKNGALYQNLEKLEALVNELEDMRSKAGTPGTGGCWAHDG</sequence>
<protein>
    <submittedName>
        <fullName evidence="2">Uncharacterized protein</fullName>
    </submittedName>
</protein>
<evidence type="ECO:0000313" key="3">
    <source>
        <dbReference type="Proteomes" id="UP000274822"/>
    </source>
</evidence>
<dbReference type="Proteomes" id="UP000274822">
    <property type="component" value="Unassembled WGS sequence"/>
</dbReference>
<organism evidence="2 3">
    <name type="scientific">Jimgerdemannia flammicorona</name>
    <dbReference type="NCBI Taxonomy" id="994334"/>
    <lineage>
        <taxon>Eukaryota</taxon>
        <taxon>Fungi</taxon>
        <taxon>Fungi incertae sedis</taxon>
        <taxon>Mucoromycota</taxon>
        <taxon>Mucoromycotina</taxon>
        <taxon>Endogonomycetes</taxon>
        <taxon>Endogonales</taxon>
        <taxon>Endogonaceae</taxon>
        <taxon>Jimgerdemannia</taxon>
    </lineage>
</organism>
<reference evidence="2 3" key="1">
    <citation type="journal article" date="2018" name="New Phytol.">
        <title>Phylogenomics of Endogonaceae and evolution of mycorrhizas within Mucoromycota.</title>
        <authorList>
            <person name="Chang Y."/>
            <person name="Desiro A."/>
            <person name="Na H."/>
            <person name="Sandor L."/>
            <person name="Lipzen A."/>
            <person name="Clum A."/>
            <person name="Barry K."/>
            <person name="Grigoriev I.V."/>
            <person name="Martin F.M."/>
            <person name="Stajich J.E."/>
            <person name="Smith M.E."/>
            <person name="Bonito G."/>
            <person name="Spatafora J.W."/>
        </authorList>
    </citation>
    <scope>NUCLEOTIDE SEQUENCE [LARGE SCALE GENOMIC DNA]</scope>
    <source>
        <strain evidence="2 3">AD002</strain>
    </source>
</reference>
<proteinExistence type="predicted"/>
<feature type="region of interest" description="Disordered" evidence="1">
    <location>
        <begin position="72"/>
        <end position="92"/>
    </location>
</feature>